<sequence length="209" mass="22246">MIGELSAIEQDAIAEIANMGVSRAAASLRAMVGEQVMLSVPAVRIVGRETAAQLVDGGVEAKLIAVQQSFEGPFSGKALLIFPQAQSLELVRSIVGADHSLEDVIDLEQEALAETGNVILNGCLATIANVLNSTMRMSLPTVVRGDGRSLFDVDGGTEAGSMVLFLYIDFSIRNRDVRGFIALLMDLPSIAALKDIVREFIEGIEQQTA</sequence>
<dbReference type="KEGG" id="rpe:RPE_3628"/>
<organism evidence="4">
    <name type="scientific">Rhodopseudomonas palustris (strain BisA53)</name>
    <dbReference type="NCBI Taxonomy" id="316055"/>
    <lineage>
        <taxon>Bacteria</taxon>
        <taxon>Pseudomonadati</taxon>
        <taxon>Pseudomonadota</taxon>
        <taxon>Alphaproteobacteria</taxon>
        <taxon>Hyphomicrobiales</taxon>
        <taxon>Nitrobacteraceae</taxon>
        <taxon>Rhodopseudomonas</taxon>
    </lineage>
</organism>
<keyword evidence="1" id="KW-0145">Chemotaxis</keyword>
<dbReference type="SUPFAM" id="SSF103039">
    <property type="entry name" value="CheC-like"/>
    <property type="match status" value="1"/>
</dbReference>
<dbReference type="InterPro" id="IPR050992">
    <property type="entry name" value="CheZ_family_phosphatases"/>
</dbReference>
<dbReference type="STRING" id="316055.RPE_3628"/>
<keyword evidence="2" id="KW-0378">Hydrolase</keyword>
<dbReference type="InterPro" id="IPR028976">
    <property type="entry name" value="CheC-like_sf"/>
</dbReference>
<dbReference type="Pfam" id="PF13690">
    <property type="entry name" value="CheX"/>
    <property type="match status" value="1"/>
</dbReference>
<reference evidence="4" key="1">
    <citation type="submission" date="2006-09" db="EMBL/GenBank/DDBJ databases">
        <title>Complete sequence of Rhodopseudomonas palustris BisA53.</title>
        <authorList>
            <consortium name="US DOE Joint Genome Institute"/>
            <person name="Copeland A."/>
            <person name="Lucas S."/>
            <person name="Lapidus A."/>
            <person name="Barry K."/>
            <person name="Detter J.C."/>
            <person name="Glavina del Rio T."/>
            <person name="Hammon N."/>
            <person name="Israni S."/>
            <person name="Dalin E."/>
            <person name="Tice H."/>
            <person name="Pitluck S."/>
            <person name="Chain P."/>
            <person name="Malfatti S."/>
            <person name="Shin M."/>
            <person name="Vergez L."/>
            <person name="Schmutz J."/>
            <person name="Larimer F."/>
            <person name="Land M."/>
            <person name="Hauser L."/>
            <person name="Pelletier D.A."/>
            <person name="Kyrpides N."/>
            <person name="Kim E."/>
            <person name="Harwood C.S."/>
            <person name="Oda Y."/>
            <person name="Richardson P."/>
        </authorList>
    </citation>
    <scope>NUCLEOTIDE SEQUENCE [LARGE SCALE GENOMIC DNA]</scope>
    <source>
        <strain evidence="4">BisA53</strain>
    </source>
</reference>
<dbReference type="HOGENOM" id="CLU_087860_0_2_5"/>
<feature type="domain" description="Chemotaxis phosphatase CheX-like" evidence="3">
    <location>
        <begin position="66"/>
        <end position="150"/>
    </location>
</feature>
<dbReference type="CDD" id="cd17910">
    <property type="entry name" value="CheC_ClassII"/>
    <property type="match status" value="1"/>
</dbReference>
<evidence type="ECO:0000256" key="2">
    <source>
        <dbReference type="ARBA" id="ARBA00022801"/>
    </source>
</evidence>
<dbReference type="GO" id="GO:0006935">
    <property type="term" value="P:chemotaxis"/>
    <property type="evidence" value="ECO:0007669"/>
    <property type="project" value="UniProtKB-KW"/>
</dbReference>
<proteinExistence type="predicted"/>
<dbReference type="GO" id="GO:0016787">
    <property type="term" value="F:hydrolase activity"/>
    <property type="evidence" value="ECO:0007669"/>
    <property type="project" value="UniProtKB-KW"/>
</dbReference>
<dbReference type="Gene3D" id="3.40.1550.10">
    <property type="entry name" value="CheC-like"/>
    <property type="match status" value="1"/>
</dbReference>
<name>Q07KH6_RHOP5</name>
<dbReference type="PANTHER" id="PTHR43693">
    <property type="entry name" value="PROTEIN PHOSPHATASE CHEZ"/>
    <property type="match status" value="1"/>
</dbReference>
<dbReference type="OrthoDB" id="274823at2"/>
<evidence type="ECO:0000259" key="3">
    <source>
        <dbReference type="Pfam" id="PF13690"/>
    </source>
</evidence>
<dbReference type="EMBL" id="CP000463">
    <property type="protein sequence ID" value="ABJ07558.1"/>
    <property type="molecule type" value="Genomic_DNA"/>
</dbReference>
<dbReference type="eggNOG" id="COG1776">
    <property type="taxonomic scope" value="Bacteria"/>
</dbReference>
<accession>Q07KH6</accession>
<gene>
    <name evidence="4" type="ordered locus">RPE_3628</name>
</gene>
<evidence type="ECO:0000313" key="4">
    <source>
        <dbReference type="EMBL" id="ABJ07558.1"/>
    </source>
</evidence>
<dbReference type="PANTHER" id="PTHR43693:SF1">
    <property type="entry name" value="PROTEIN PHOSPHATASE CHEZ"/>
    <property type="match status" value="1"/>
</dbReference>
<evidence type="ECO:0000256" key="1">
    <source>
        <dbReference type="ARBA" id="ARBA00022500"/>
    </source>
</evidence>
<dbReference type="AlphaFoldDB" id="Q07KH6"/>
<protein>
    <submittedName>
        <fullName evidence="4">CheC, inhibitor of MCP methylation</fullName>
    </submittedName>
</protein>
<dbReference type="InterPro" id="IPR028051">
    <property type="entry name" value="CheX-like_dom"/>
</dbReference>